<evidence type="ECO:0000256" key="2">
    <source>
        <dbReference type="ARBA" id="ARBA00022741"/>
    </source>
</evidence>
<dbReference type="InterPro" id="IPR015854">
    <property type="entry name" value="ABC_transpr_LolD-like"/>
</dbReference>
<dbReference type="AlphaFoldDB" id="A0A351U0C7"/>
<dbReference type="GO" id="GO:0005524">
    <property type="term" value="F:ATP binding"/>
    <property type="evidence" value="ECO:0007669"/>
    <property type="project" value="UniProtKB-KW"/>
</dbReference>
<dbReference type="GO" id="GO:0022857">
    <property type="term" value="F:transmembrane transporter activity"/>
    <property type="evidence" value="ECO:0007669"/>
    <property type="project" value="UniProtKB-ARBA"/>
</dbReference>
<organism evidence="5 6">
    <name type="scientific">Syntrophorhabdus aromaticivorans</name>
    <dbReference type="NCBI Taxonomy" id="328301"/>
    <lineage>
        <taxon>Bacteria</taxon>
        <taxon>Pseudomonadati</taxon>
        <taxon>Thermodesulfobacteriota</taxon>
        <taxon>Syntrophorhabdia</taxon>
        <taxon>Syntrophorhabdales</taxon>
        <taxon>Syntrophorhabdaceae</taxon>
        <taxon>Syntrophorhabdus</taxon>
    </lineage>
</organism>
<dbReference type="PANTHER" id="PTHR24220">
    <property type="entry name" value="IMPORT ATP-BINDING PROTEIN"/>
    <property type="match status" value="1"/>
</dbReference>
<keyword evidence="2" id="KW-0547">Nucleotide-binding</keyword>
<evidence type="ECO:0000313" key="6">
    <source>
        <dbReference type="Proteomes" id="UP000777265"/>
    </source>
</evidence>
<evidence type="ECO:0000256" key="3">
    <source>
        <dbReference type="ARBA" id="ARBA00022840"/>
    </source>
</evidence>
<evidence type="ECO:0000256" key="4">
    <source>
        <dbReference type="ARBA" id="ARBA00038388"/>
    </source>
</evidence>
<dbReference type="PROSITE" id="PS50893">
    <property type="entry name" value="ABC_TRANSPORTER_2"/>
    <property type="match status" value="1"/>
</dbReference>
<dbReference type="Pfam" id="PF00005">
    <property type="entry name" value="ABC_tran"/>
    <property type="match status" value="1"/>
</dbReference>
<dbReference type="Proteomes" id="UP000777265">
    <property type="component" value="Unassembled WGS sequence"/>
</dbReference>
<keyword evidence="1" id="KW-0813">Transport</keyword>
<dbReference type="InterPro" id="IPR017911">
    <property type="entry name" value="MacB-like_ATP-bd"/>
</dbReference>
<dbReference type="STRING" id="909663.GCA_000512235_01764"/>
<dbReference type="GO" id="GO:0098796">
    <property type="term" value="C:membrane protein complex"/>
    <property type="evidence" value="ECO:0007669"/>
    <property type="project" value="UniProtKB-ARBA"/>
</dbReference>
<gene>
    <name evidence="5" type="ORF">GXY80_08600</name>
</gene>
<reference evidence="5" key="1">
    <citation type="journal article" date="2020" name="Biotechnol. Biofuels">
        <title>New insights from the biogas microbiome by comprehensive genome-resolved metagenomics of nearly 1600 species originating from multiple anaerobic digesters.</title>
        <authorList>
            <person name="Campanaro S."/>
            <person name="Treu L."/>
            <person name="Rodriguez-R L.M."/>
            <person name="Kovalovszki A."/>
            <person name="Ziels R.M."/>
            <person name="Maus I."/>
            <person name="Zhu X."/>
            <person name="Kougias P.G."/>
            <person name="Basile A."/>
            <person name="Luo G."/>
            <person name="Schluter A."/>
            <person name="Konstantinidis K.T."/>
            <person name="Angelidaki I."/>
        </authorList>
    </citation>
    <scope>NUCLEOTIDE SEQUENCE</scope>
    <source>
        <strain evidence="5">AS06rmzACSIP_7</strain>
    </source>
</reference>
<name>A0A351U0C7_9BACT</name>
<dbReference type="GO" id="GO:0016887">
    <property type="term" value="F:ATP hydrolysis activity"/>
    <property type="evidence" value="ECO:0007669"/>
    <property type="project" value="InterPro"/>
</dbReference>
<keyword evidence="3 5" id="KW-0067">ATP-binding</keyword>
<dbReference type="InterPro" id="IPR017871">
    <property type="entry name" value="ABC_transporter-like_CS"/>
</dbReference>
<dbReference type="InterPro" id="IPR003439">
    <property type="entry name" value="ABC_transporter-like_ATP-bd"/>
</dbReference>
<proteinExistence type="inferred from homology"/>
<dbReference type="CDD" id="cd03255">
    <property type="entry name" value="ABC_MJ0796_LolCDE_FtsE"/>
    <property type="match status" value="1"/>
</dbReference>
<dbReference type="PROSITE" id="PS00211">
    <property type="entry name" value="ABC_TRANSPORTER_1"/>
    <property type="match status" value="1"/>
</dbReference>
<accession>A0A351U0C7</accession>
<dbReference type="PANTHER" id="PTHR24220:SF689">
    <property type="entry name" value="LIPOPROTEIN-RELEASING SYSTEM ATP-BINDING PROTEIN LOLD"/>
    <property type="match status" value="1"/>
</dbReference>
<dbReference type="FunFam" id="3.40.50.300:FF:000032">
    <property type="entry name" value="Export ABC transporter ATP-binding protein"/>
    <property type="match status" value="1"/>
</dbReference>
<dbReference type="SUPFAM" id="SSF52540">
    <property type="entry name" value="P-loop containing nucleoside triphosphate hydrolases"/>
    <property type="match status" value="1"/>
</dbReference>
<dbReference type="GO" id="GO:0005886">
    <property type="term" value="C:plasma membrane"/>
    <property type="evidence" value="ECO:0007669"/>
    <property type="project" value="TreeGrafter"/>
</dbReference>
<dbReference type="EMBL" id="JAAYEE010000140">
    <property type="protein sequence ID" value="NLW35522.1"/>
    <property type="molecule type" value="Genomic_DNA"/>
</dbReference>
<dbReference type="Gene3D" id="3.40.50.300">
    <property type="entry name" value="P-loop containing nucleotide triphosphate hydrolases"/>
    <property type="match status" value="1"/>
</dbReference>
<protein>
    <submittedName>
        <fullName evidence="5">ABC transporter ATP-binding protein</fullName>
    </submittedName>
</protein>
<evidence type="ECO:0000313" key="5">
    <source>
        <dbReference type="EMBL" id="NLW35522.1"/>
    </source>
</evidence>
<comment type="similarity">
    <text evidence="4">Belongs to the ABC transporter superfamily. Macrolide exporter (TC 3.A.1.122) family.</text>
</comment>
<sequence length="226" mass="25206">MSEPILRVSGLKKTFSKNGVEINVLKGIDVEISQGDLATIMGPSGAGKSTFLHILGTLDKPTEGTIYFRDRNVRQFTEDEESRFRNEKVGFVFQFYHLLQDFNVIENIMMPLLIRRLSPADATAKAENFLDIMGLASRKNHKPGELSGGEQQRVAIARALVNEPEIILADEPTGNLDRKTGKEVLNYLLSVNERLSSTLVLVTHDPEVGSIGNRRFKMVDGELFTD</sequence>
<dbReference type="InterPro" id="IPR003593">
    <property type="entry name" value="AAA+_ATPase"/>
</dbReference>
<dbReference type="InterPro" id="IPR027417">
    <property type="entry name" value="P-loop_NTPase"/>
</dbReference>
<comment type="caution">
    <text evidence="5">The sequence shown here is derived from an EMBL/GenBank/DDBJ whole genome shotgun (WGS) entry which is preliminary data.</text>
</comment>
<evidence type="ECO:0000256" key="1">
    <source>
        <dbReference type="ARBA" id="ARBA00022448"/>
    </source>
</evidence>
<reference evidence="5" key="2">
    <citation type="submission" date="2020-01" db="EMBL/GenBank/DDBJ databases">
        <authorList>
            <person name="Campanaro S."/>
        </authorList>
    </citation>
    <scope>NUCLEOTIDE SEQUENCE</scope>
    <source>
        <strain evidence="5">AS06rmzACSIP_7</strain>
    </source>
</reference>
<dbReference type="SMART" id="SM00382">
    <property type="entry name" value="AAA"/>
    <property type="match status" value="1"/>
</dbReference>